<evidence type="ECO:0000313" key="5">
    <source>
        <dbReference type="Proteomes" id="UP000027120"/>
    </source>
</evidence>
<keyword evidence="2 3" id="KW-0732">Signal</keyword>
<keyword evidence="5" id="KW-1185">Reference proteome</keyword>
<dbReference type="Pfam" id="PF04885">
    <property type="entry name" value="Stig1"/>
    <property type="match status" value="1"/>
</dbReference>
<name>A0A067F540_CITSI</name>
<feature type="chain" id="PRO_5001636886" evidence="3">
    <location>
        <begin position="32"/>
        <end position="155"/>
    </location>
</feature>
<protein>
    <submittedName>
        <fullName evidence="4">Uncharacterized protein</fullName>
    </submittedName>
</protein>
<reference evidence="4 5" key="1">
    <citation type="submission" date="2014-04" db="EMBL/GenBank/DDBJ databases">
        <authorList>
            <consortium name="International Citrus Genome Consortium"/>
            <person name="Gmitter F."/>
            <person name="Chen C."/>
            <person name="Farmerie W."/>
            <person name="Harkins T."/>
            <person name="Desany B."/>
            <person name="Mohiuddin M."/>
            <person name="Kodira C."/>
            <person name="Borodovsky M."/>
            <person name="Lomsadze A."/>
            <person name="Burns P."/>
            <person name="Jenkins J."/>
            <person name="Prochnik S."/>
            <person name="Shu S."/>
            <person name="Chapman J."/>
            <person name="Pitluck S."/>
            <person name="Schmutz J."/>
            <person name="Rokhsar D."/>
        </authorList>
    </citation>
    <scope>NUCLEOTIDE SEQUENCE</scope>
</reference>
<evidence type="ECO:0000256" key="1">
    <source>
        <dbReference type="ARBA" id="ARBA00006010"/>
    </source>
</evidence>
<feature type="signal peptide" evidence="3">
    <location>
        <begin position="1"/>
        <end position="31"/>
    </location>
</feature>
<dbReference type="Proteomes" id="UP000027120">
    <property type="component" value="Unassembled WGS sequence"/>
</dbReference>
<dbReference type="KEGG" id="cit:107175780"/>
<comment type="similarity">
    <text evidence="1">Belongs to the STIG1 family.</text>
</comment>
<accession>A0A067F540</accession>
<organism evidence="4 5">
    <name type="scientific">Citrus sinensis</name>
    <name type="common">Sweet orange</name>
    <name type="synonym">Citrus aurantium var. sinensis</name>
    <dbReference type="NCBI Taxonomy" id="2711"/>
    <lineage>
        <taxon>Eukaryota</taxon>
        <taxon>Viridiplantae</taxon>
        <taxon>Streptophyta</taxon>
        <taxon>Embryophyta</taxon>
        <taxon>Tracheophyta</taxon>
        <taxon>Spermatophyta</taxon>
        <taxon>Magnoliopsida</taxon>
        <taxon>eudicotyledons</taxon>
        <taxon>Gunneridae</taxon>
        <taxon>Pentapetalae</taxon>
        <taxon>rosids</taxon>
        <taxon>malvids</taxon>
        <taxon>Sapindales</taxon>
        <taxon>Rutaceae</taxon>
        <taxon>Aurantioideae</taxon>
        <taxon>Citrus</taxon>
    </lineage>
</organism>
<evidence type="ECO:0000313" key="4">
    <source>
        <dbReference type="EMBL" id="KDO62519.1"/>
    </source>
</evidence>
<dbReference type="STRING" id="2711.A0A067F540"/>
<evidence type="ECO:0000256" key="3">
    <source>
        <dbReference type="SAM" id="SignalP"/>
    </source>
</evidence>
<evidence type="ECO:0000256" key="2">
    <source>
        <dbReference type="ARBA" id="ARBA00022729"/>
    </source>
</evidence>
<dbReference type="PANTHER" id="PTHR33227:SF6">
    <property type="entry name" value="PROTEIN GRIM REAPER"/>
    <property type="match status" value="1"/>
</dbReference>
<dbReference type="EMBL" id="KK784919">
    <property type="protein sequence ID" value="KDO62519.1"/>
    <property type="molecule type" value="Genomic_DNA"/>
</dbReference>
<proteinExistence type="inferred from homology"/>
<gene>
    <name evidence="4" type="ORF">CISIN_1g042751mg</name>
</gene>
<sequence>MGTSSRKLKAIFSSLAVTLLFMISHSQVAFSFDFEDVDEEEVYVLDRPVPDHSPRSRLLLSSIRKGAQCSADHKNICNGVSANNGTSLLHCCKMHCRNILGDKNNCGKCGSKCKFGQLCCNGTCTNVFDNEAHCGKCNKKCPRGVRCEFGNCGYA</sequence>
<dbReference type="InterPro" id="IPR006969">
    <property type="entry name" value="Stig-like"/>
</dbReference>
<dbReference type="AlphaFoldDB" id="A0A067F540"/>
<dbReference type="PANTHER" id="PTHR33227">
    <property type="entry name" value="STIGMA-SPECIFIC STIG1-LIKE PROTEIN 3"/>
    <property type="match status" value="1"/>
</dbReference>